<evidence type="ECO:0000256" key="3">
    <source>
        <dbReference type="ARBA" id="ARBA00022516"/>
    </source>
</evidence>
<keyword evidence="16" id="KW-1185">Reference proteome</keyword>
<keyword evidence="4 12" id="KW-0808">Transferase</keyword>
<name>A0A2N3YMS2_9MICO</name>
<dbReference type="Gene3D" id="1.20.120.1760">
    <property type="match status" value="1"/>
</dbReference>
<evidence type="ECO:0000256" key="7">
    <source>
        <dbReference type="ARBA" id="ARBA00023098"/>
    </source>
</evidence>
<feature type="region of interest" description="Disordered" evidence="13">
    <location>
        <begin position="1"/>
        <end position="36"/>
    </location>
</feature>
<dbReference type="PANTHER" id="PTHR14269">
    <property type="entry name" value="CDP-DIACYLGLYCEROL--GLYCEROL-3-PHOSPHATE 3-PHOSPHATIDYLTRANSFERASE-RELATED"/>
    <property type="match status" value="1"/>
</dbReference>
<evidence type="ECO:0000256" key="10">
    <source>
        <dbReference type="ARBA" id="ARBA00023264"/>
    </source>
</evidence>
<evidence type="ECO:0000256" key="4">
    <source>
        <dbReference type="ARBA" id="ARBA00022679"/>
    </source>
</evidence>
<dbReference type="UniPathway" id="UPA00085"/>
<keyword evidence="7" id="KW-0443">Lipid metabolism</keyword>
<evidence type="ECO:0000256" key="9">
    <source>
        <dbReference type="ARBA" id="ARBA00023209"/>
    </source>
</evidence>
<organism evidence="15 16">
    <name type="scientific">Phycicoccus duodecadis</name>
    <dbReference type="NCBI Taxonomy" id="173053"/>
    <lineage>
        <taxon>Bacteria</taxon>
        <taxon>Bacillati</taxon>
        <taxon>Actinomycetota</taxon>
        <taxon>Actinomycetes</taxon>
        <taxon>Micrococcales</taxon>
        <taxon>Intrasporangiaceae</taxon>
        <taxon>Phycicoccus</taxon>
    </lineage>
</organism>
<dbReference type="PANTHER" id="PTHR14269:SF52">
    <property type="entry name" value="PHOSPHATIDYLGLYCEROPHOSPHATE SYNTHASE-RELATED"/>
    <property type="match status" value="1"/>
</dbReference>
<dbReference type="InterPro" id="IPR050324">
    <property type="entry name" value="CDP-alcohol_PTase-I"/>
</dbReference>
<protein>
    <recommendedName>
        <fullName evidence="11">CDP-diacylglycerol--glycerol-3-phosphate 3-phosphatidyltransferase</fullName>
        <ecNumber evidence="11">2.7.8.5</ecNumber>
    </recommendedName>
</protein>
<keyword evidence="10" id="KW-1208">Phospholipid metabolism</keyword>
<evidence type="ECO:0000256" key="5">
    <source>
        <dbReference type="ARBA" id="ARBA00022692"/>
    </source>
</evidence>
<dbReference type="InterPro" id="IPR004570">
    <property type="entry name" value="Phosphatidylglycerol_P_synth"/>
</dbReference>
<reference evidence="15 16" key="1">
    <citation type="submission" date="2017-12" db="EMBL/GenBank/DDBJ databases">
        <title>Sequencing the genomes of 1000 Actinobacteria strains.</title>
        <authorList>
            <person name="Klenk H.-P."/>
        </authorList>
    </citation>
    <scope>NUCLEOTIDE SEQUENCE [LARGE SCALE GENOMIC DNA]</scope>
    <source>
        <strain evidence="15 16">DSM 12806</strain>
    </source>
</reference>
<comment type="caution">
    <text evidence="15">The sequence shown here is derived from an EMBL/GenBank/DDBJ whole genome shotgun (WGS) entry which is preliminary data.</text>
</comment>
<dbReference type="GO" id="GO:0046474">
    <property type="term" value="P:glycerophospholipid biosynthetic process"/>
    <property type="evidence" value="ECO:0007669"/>
    <property type="project" value="TreeGrafter"/>
</dbReference>
<dbReference type="EMBL" id="PJNE01000001">
    <property type="protein sequence ID" value="PKW28136.1"/>
    <property type="molecule type" value="Genomic_DNA"/>
</dbReference>
<keyword evidence="3" id="KW-0444">Lipid biosynthesis</keyword>
<feature type="compositionally biased region" description="Low complexity" evidence="13">
    <location>
        <begin position="8"/>
        <end position="20"/>
    </location>
</feature>
<feature type="transmembrane region" description="Helical" evidence="14">
    <location>
        <begin position="202"/>
        <end position="224"/>
    </location>
</feature>
<keyword evidence="6 14" id="KW-1133">Transmembrane helix</keyword>
<dbReference type="GO" id="GO:0008444">
    <property type="term" value="F:CDP-diacylglycerol-glycerol-3-phosphate 3-phosphatidyltransferase activity"/>
    <property type="evidence" value="ECO:0007669"/>
    <property type="project" value="UniProtKB-UniRule"/>
</dbReference>
<keyword evidence="5 14" id="KW-0812">Transmembrane</keyword>
<dbReference type="InterPro" id="IPR043130">
    <property type="entry name" value="CDP-OH_PTrfase_TM_dom"/>
</dbReference>
<comment type="subcellular location">
    <subcellularLocation>
        <location evidence="1">Membrane</location>
        <topology evidence="1">Multi-pass membrane protein</topology>
    </subcellularLocation>
</comment>
<evidence type="ECO:0000256" key="14">
    <source>
        <dbReference type="SAM" id="Phobius"/>
    </source>
</evidence>
<dbReference type="EC" id="2.7.8.5" evidence="11"/>
<evidence type="ECO:0000256" key="2">
    <source>
        <dbReference type="ARBA" id="ARBA00010441"/>
    </source>
</evidence>
<evidence type="ECO:0000313" key="16">
    <source>
        <dbReference type="Proteomes" id="UP000233781"/>
    </source>
</evidence>
<evidence type="ECO:0000256" key="11">
    <source>
        <dbReference type="NCBIfam" id="TIGR00560"/>
    </source>
</evidence>
<keyword evidence="9" id="KW-0594">Phospholipid biosynthesis</keyword>
<evidence type="ECO:0000256" key="13">
    <source>
        <dbReference type="SAM" id="MobiDB-lite"/>
    </source>
</evidence>
<dbReference type="NCBIfam" id="TIGR00560">
    <property type="entry name" value="pgsA"/>
    <property type="match status" value="1"/>
</dbReference>
<dbReference type="PROSITE" id="PS00379">
    <property type="entry name" value="CDP_ALCOHOL_P_TRANSF"/>
    <property type="match status" value="1"/>
</dbReference>
<dbReference type="InterPro" id="IPR000462">
    <property type="entry name" value="CDP-OH_P_trans"/>
</dbReference>
<dbReference type="Proteomes" id="UP000233781">
    <property type="component" value="Unassembled WGS sequence"/>
</dbReference>
<sequence length="256" mass="27810">MTERPQRPVRTPRPQRAVRPGPLAEGRASDPYRVGIDPASPVVPETGPSAWNIANYLTGFRLLLVPFFGWLLLTHGGGDPTLRWAAFAVFAVAMVTDRIDGDLARSRGLVTNFGKVADPIADKALVTMALVGLSSIGEVPWWVTAIVLVREWGITAVRFWVIRHGVMAAGRGGKVKTALQTFGIGFLLWPRSTLPLPHLWDALAWGLLGAAVVVTVVTGVDYLVQAVRLRETSERTARKRAARAARAARRAGERPS</sequence>
<evidence type="ECO:0000313" key="15">
    <source>
        <dbReference type="EMBL" id="PKW28136.1"/>
    </source>
</evidence>
<dbReference type="Pfam" id="PF01066">
    <property type="entry name" value="CDP-OH_P_transf"/>
    <property type="match status" value="1"/>
</dbReference>
<dbReference type="OrthoDB" id="9796672at2"/>
<proteinExistence type="inferred from homology"/>
<dbReference type="GO" id="GO:0016020">
    <property type="term" value="C:membrane"/>
    <property type="evidence" value="ECO:0007669"/>
    <property type="project" value="UniProtKB-SubCell"/>
</dbReference>
<comment type="similarity">
    <text evidence="2 12">Belongs to the CDP-alcohol phosphatidyltransferase class-I family.</text>
</comment>
<evidence type="ECO:0000256" key="12">
    <source>
        <dbReference type="RuleBase" id="RU003750"/>
    </source>
</evidence>
<evidence type="ECO:0000256" key="1">
    <source>
        <dbReference type="ARBA" id="ARBA00004141"/>
    </source>
</evidence>
<evidence type="ECO:0000256" key="8">
    <source>
        <dbReference type="ARBA" id="ARBA00023136"/>
    </source>
</evidence>
<evidence type="ECO:0000256" key="6">
    <source>
        <dbReference type="ARBA" id="ARBA00022989"/>
    </source>
</evidence>
<dbReference type="RefSeq" id="WP_101396611.1">
    <property type="nucleotide sequence ID" value="NZ_PJNE01000001.1"/>
</dbReference>
<keyword evidence="8 14" id="KW-0472">Membrane</keyword>
<dbReference type="AlphaFoldDB" id="A0A2N3YMS2"/>
<gene>
    <name evidence="15" type="ORF">ATL31_2992</name>
</gene>
<dbReference type="InterPro" id="IPR048254">
    <property type="entry name" value="CDP_ALCOHOL_P_TRANSF_CS"/>
</dbReference>
<accession>A0A2N3YMS2</accession>